<accession>A0A3N0EI32</accession>
<dbReference type="PANTHER" id="PTHR46018">
    <property type="entry name" value="ZINC PHOSPHODIESTERASE ELAC PROTEIN 1"/>
    <property type="match status" value="1"/>
</dbReference>
<dbReference type="PROSITE" id="PS51318">
    <property type="entry name" value="TAT"/>
    <property type="match status" value="1"/>
</dbReference>
<dbReference type="OrthoDB" id="4137979at2"/>
<evidence type="ECO:0000313" key="5">
    <source>
        <dbReference type="Proteomes" id="UP000269198"/>
    </source>
</evidence>
<dbReference type="Pfam" id="PF12706">
    <property type="entry name" value="Lactamase_B_2"/>
    <property type="match status" value="1"/>
</dbReference>
<feature type="domain" description="Metallo-beta-lactamase" evidence="3">
    <location>
        <begin position="67"/>
        <end position="278"/>
    </location>
</feature>
<evidence type="ECO:0000256" key="2">
    <source>
        <dbReference type="ARBA" id="ARBA00022801"/>
    </source>
</evidence>
<comment type="caution">
    <text evidence="4">The sequence shown here is derived from an EMBL/GenBank/DDBJ whole genome shotgun (WGS) entry which is preliminary data.</text>
</comment>
<dbReference type="Gene3D" id="3.60.15.10">
    <property type="entry name" value="Ribonuclease Z/Hydroxyacylglutathione hydrolase-like"/>
    <property type="match status" value="1"/>
</dbReference>
<protein>
    <submittedName>
        <fullName evidence="4">MBL fold metallo-hydrolase</fullName>
    </submittedName>
</protein>
<keyword evidence="1" id="KW-0255">Endonuclease</keyword>
<proteinExistence type="predicted"/>
<evidence type="ECO:0000259" key="3">
    <source>
        <dbReference type="SMART" id="SM00849"/>
    </source>
</evidence>
<dbReference type="EMBL" id="RJMB01000001">
    <property type="protein sequence ID" value="RNL87543.1"/>
    <property type="molecule type" value="Genomic_DNA"/>
</dbReference>
<keyword evidence="5" id="KW-1185">Reference proteome</keyword>
<keyword evidence="1" id="KW-0540">Nuclease</keyword>
<dbReference type="InterPro" id="IPR001279">
    <property type="entry name" value="Metallo-B-lactamas"/>
</dbReference>
<dbReference type="InterPro" id="IPR006311">
    <property type="entry name" value="TAT_signal"/>
</dbReference>
<sequence length="339" mass="35843">MCVADWNLSETSRRSVLKAALVAGGATVAGGAASSAAPAFAQDDQPKGDRLVMLGIGGGPVVTMDQAKPALALVVNDSVYLVDCGLDTARQLVDAELGLAAVNDVFVTHQHLDHTSGLPGLVLHGWVANPPLSQLGVWGPPGTPRTVAGISTTFAEEIRLFSDGFGEFPEVRGHNVNLPKSGIERVMEDANIIVDATRVFHGPEVKNAYAYRITIKSTDKVVVFSGDTAAPDENLIEMARGCDVLVHETQDNDAIDKIASTLPPEQAETLRTHLLEAHSSVLDLPAVAAEAEAKMLVLSHYSPIVHPSETWLSLISPAVEDAGYQGTVRAPMDLDVIPL</sequence>
<name>A0A3N0EI32_9ACTN</name>
<evidence type="ECO:0000256" key="1">
    <source>
        <dbReference type="ARBA" id="ARBA00022759"/>
    </source>
</evidence>
<reference evidence="4 5" key="1">
    <citation type="submission" date="2018-11" db="EMBL/GenBank/DDBJ databases">
        <title>The genome draft of YIM 96095.</title>
        <authorList>
            <person name="Tang S.-K."/>
            <person name="Chunyu W.-X."/>
            <person name="Feng Y.-Z."/>
        </authorList>
    </citation>
    <scope>NUCLEOTIDE SEQUENCE [LARGE SCALE GENOMIC DNA]</scope>
    <source>
        <strain evidence="4 5">YIM 96095</strain>
    </source>
</reference>
<organism evidence="4 5">
    <name type="scientific">Halostreptopolyspora alba</name>
    <dbReference type="NCBI Taxonomy" id="2487137"/>
    <lineage>
        <taxon>Bacteria</taxon>
        <taxon>Bacillati</taxon>
        <taxon>Actinomycetota</taxon>
        <taxon>Actinomycetes</taxon>
        <taxon>Streptosporangiales</taxon>
        <taxon>Nocardiopsidaceae</taxon>
        <taxon>Halostreptopolyspora</taxon>
    </lineage>
</organism>
<dbReference type="GO" id="GO:0042781">
    <property type="term" value="F:3'-tRNA processing endoribonuclease activity"/>
    <property type="evidence" value="ECO:0007669"/>
    <property type="project" value="TreeGrafter"/>
</dbReference>
<dbReference type="AlphaFoldDB" id="A0A3N0EI32"/>
<evidence type="ECO:0000313" key="4">
    <source>
        <dbReference type="EMBL" id="RNL87543.1"/>
    </source>
</evidence>
<dbReference type="Proteomes" id="UP000269198">
    <property type="component" value="Unassembled WGS sequence"/>
</dbReference>
<gene>
    <name evidence="4" type="ORF">EFW17_01655</name>
</gene>
<keyword evidence="2 4" id="KW-0378">Hydrolase</keyword>
<dbReference type="SUPFAM" id="SSF56281">
    <property type="entry name" value="Metallo-hydrolase/oxidoreductase"/>
    <property type="match status" value="1"/>
</dbReference>
<dbReference type="InterPro" id="IPR044094">
    <property type="entry name" value="AtsA-like_MBL-fold"/>
</dbReference>
<dbReference type="InterPro" id="IPR036866">
    <property type="entry name" value="RibonucZ/Hydroxyglut_hydro"/>
</dbReference>
<dbReference type="PANTHER" id="PTHR46018:SF2">
    <property type="entry name" value="ZINC PHOSPHODIESTERASE ELAC PROTEIN 1"/>
    <property type="match status" value="1"/>
</dbReference>
<dbReference type="SMART" id="SM00849">
    <property type="entry name" value="Lactamase_B"/>
    <property type="match status" value="1"/>
</dbReference>
<dbReference type="CDD" id="cd07719">
    <property type="entry name" value="arylsulfatase_AtsA-like_MBL-fold"/>
    <property type="match status" value="1"/>
</dbReference>